<evidence type="ECO:0008006" key="7">
    <source>
        <dbReference type="Google" id="ProtNLM"/>
    </source>
</evidence>
<dbReference type="Proteomes" id="UP000015105">
    <property type="component" value="Chromosome 5D"/>
</dbReference>
<keyword evidence="6" id="KW-1185">Reference proteome</keyword>
<reference evidence="5" key="4">
    <citation type="submission" date="2019-03" db="UniProtKB">
        <authorList>
            <consortium name="EnsemblPlants"/>
        </authorList>
    </citation>
    <scope>IDENTIFICATION</scope>
</reference>
<organism evidence="5 6">
    <name type="scientific">Aegilops tauschii subsp. strangulata</name>
    <name type="common">Goatgrass</name>
    <dbReference type="NCBI Taxonomy" id="200361"/>
    <lineage>
        <taxon>Eukaryota</taxon>
        <taxon>Viridiplantae</taxon>
        <taxon>Streptophyta</taxon>
        <taxon>Embryophyta</taxon>
        <taxon>Tracheophyta</taxon>
        <taxon>Spermatophyta</taxon>
        <taxon>Magnoliopsida</taxon>
        <taxon>Liliopsida</taxon>
        <taxon>Poales</taxon>
        <taxon>Poaceae</taxon>
        <taxon>BOP clade</taxon>
        <taxon>Pooideae</taxon>
        <taxon>Triticodae</taxon>
        <taxon>Triticeae</taxon>
        <taxon>Triticinae</taxon>
        <taxon>Aegilops</taxon>
    </lineage>
</organism>
<evidence type="ECO:0000313" key="6">
    <source>
        <dbReference type="Proteomes" id="UP000015105"/>
    </source>
</evidence>
<dbReference type="EnsemblPlants" id="AET5Gv21088500.4">
    <property type="protein sequence ID" value="AET5Gv21088500.4"/>
    <property type="gene ID" value="AET5Gv21088500"/>
</dbReference>
<reference evidence="5" key="3">
    <citation type="journal article" date="2017" name="Nature">
        <title>Genome sequence of the progenitor of the wheat D genome Aegilops tauschii.</title>
        <authorList>
            <person name="Luo M.C."/>
            <person name="Gu Y.Q."/>
            <person name="Puiu D."/>
            <person name="Wang H."/>
            <person name="Twardziok S.O."/>
            <person name="Deal K.R."/>
            <person name="Huo N."/>
            <person name="Zhu T."/>
            <person name="Wang L."/>
            <person name="Wang Y."/>
            <person name="McGuire P.E."/>
            <person name="Liu S."/>
            <person name="Long H."/>
            <person name="Ramasamy R.K."/>
            <person name="Rodriguez J.C."/>
            <person name="Van S.L."/>
            <person name="Yuan L."/>
            <person name="Wang Z."/>
            <person name="Xia Z."/>
            <person name="Xiao L."/>
            <person name="Anderson O.D."/>
            <person name="Ouyang S."/>
            <person name="Liang Y."/>
            <person name="Zimin A.V."/>
            <person name="Pertea G."/>
            <person name="Qi P."/>
            <person name="Bennetzen J.L."/>
            <person name="Dai X."/>
            <person name="Dawson M.W."/>
            <person name="Muller H.G."/>
            <person name="Kugler K."/>
            <person name="Rivarola-Duarte L."/>
            <person name="Spannagl M."/>
            <person name="Mayer K.F.X."/>
            <person name="Lu F.H."/>
            <person name="Bevan M.W."/>
            <person name="Leroy P."/>
            <person name="Li P."/>
            <person name="You F.M."/>
            <person name="Sun Q."/>
            <person name="Liu Z."/>
            <person name="Lyons E."/>
            <person name="Wicker T."/>
            <person name="Salzberg S.L."/>
            <person name="Devos K.M."/>
            <person name="Dvorak J."/>
        </authorList>
    </citation>
    <scope>NUCLEOTIDE SEQUENCE [LARGE SCALE GENOMIC DNA]</scope>
    <source>
        <strain evidence="5">cv. AL8/78</strain>
    </source>
</reference>
<dbReference type="GO" id="GO:0022857">
    <property type="term" value="F:transmembrane transporter activity"/>
    <property type="evidence" value="ECO:0007669"/>
    <property type="project" value="InterPro"/>
</dbReference>
<proteinExistence type="predicted"/>
<feature type="transmembrane region" description="Helical" evidence="4">
    <location>
        <begin position="12"/>
        <end position="29"/>
    </location>
</feature>
<evidence type="ECO:0000256" key="4">
    <source>
        <dbReference type="SAM" id="Phobius"/>
    </source>
</evidence>
<dbReference type="InterPro" id="IPR030184">
    <property type="entry name" value="WAT1-related"/>
</dbReference>
<name>A0A453M870_AEGTS</name>
<sequence length="308" mass="34910">MAVDAGPRDWRTPASMVLVQLFITGMLLLSKVSIVAGMFIFALLAYRSFLGAAFILPFALISERDKWREMGWHATGWIFLNAFIGMEALQIWSIAGLLKIVGVLLSVGGTMLLSLYKGKTLHLWDPIIVNHHKERHVAEVAGNHLRGTIFLVGSSFTFACWYLIQSKVLKVYPYKYWSSMTTCLVGGLQTSLVGILLRRDKNTWKLGWDLNLVTIIYSPTRYNNGDCWDLHFLVGQIKRSAGQIDLTGWWKSSCSYKSYESCTCIPYVEQLLFSFLLLKDVTIFSIRTHIALSRVYETEKSASSMCHK</sequence>
<reference evidence="5" key="5">
    <citation type="journal article" date="2021" name="G3 (Bethesda)">
        <title>Aegilops tauschii genome assembly Aet v5.0 features greater sequence contiguity and improved annotation.</title>
        <authorList>
            <person name="Wang L."/>
            <person name="Zhu T."/>
            <person name="Rodriguez J.C."/>
            <person name="Deal K.R."/>
            <person name="Dubcovsky J."/>
            <person name="McGuire P.E."/>
            <person name="Lux T."/>
            <person name="Spannagl M."/>
            <person name="Mayer K.F.X."/>
            <person name="Baldrich P."/>
            <person name="Meyers B.C."/>
            <person name="Huo N."/>
            <person name="Gu Y.Q."/>
            <person name="Zhou H."/>
            <person name="Devos K.M."/>
            <person name="Bennetzen J.L."/>
            <person name="Unver T."/>
            <person name="Budak H."/>
            <person name="Gulick P.J."/>
            <person name="Galiba G."/>
            <person name="Kalapos B."/>
            <person name="Nelson D.R."/>
            <person name="Li P."/>
            <person name="You F.M."/>
            <person name="Luo M.C."/>
            <person name="Dvorak J."/>
        </authorList>
    </citation>
    <scope>NUCLEOTIDE SEQUENCE [LARGE SCALE GENOMIC DNA]</scope>
    <source>
        <strain evidence="5">cv. AL8/78</strain>
    </source>
</reference>
<keyword evidence="1 4" id="KW-0812">Transmembrane</keyword>
<evidence type="ECO:0000313" key="5">
    <source>
        <dbReference type="EnsemblPlants" id="AET5Gv21088500.4"/>
    </source>
</evidence>
<evidence type="ECO:0000256" key="3">
    <source>
        <dbReference type="ARBA" id="ARBA00023136"/>
    </source>
</evidence>
<feature type="transmembrane region" description="Helical" evidence="4">
    <location>
        <begin position="97"/>
        <end position="116"/>
    </location>
</feature>
<protein>
    <recommendedName>
        <fullName evidence="7">WAT1-related protein</fullName>
    </recommendedName>
</protein>
<reference evidence="6" key="1">
    <citation type="journal article" date="2014" name="Science">
        <title>Ancient hybridizations among the ancestral genomes of bread wheat.</title>
        <authorList>
            <consortium name="International Wheat Genome Sequencing Consortium,"/>
            <person name="Marcussen T."/>
            <person name="Sandve S.R."/>
            <person name="Heier L."/>
            <person name="Spannagl M."/>
            <person name="Pfeifer M."/>
            <person name="Jakobsen K.S."/>
            <person name="Wulff B.B."/>
            <person name="Steuernagel B."/>
            <person name="Mayer K.F."/>
            <person name="Olsen O.A."/>
        </authorList>
    </citation>
    <scope>NUCLEOTIDE SEQUENCE [LARGE SCALE GENOMIC DNA]</scope>
    <source>
        <strain evidence="6">cv. AL8/78</strain>
    </source>
</reference>
<dbReference type="PANTHER" id="PTHR31218">
    <property type="entry name" value="WAT1-RELATED PROTEIN"/>
    <property type="match status" value="1"/>
</dbReference>
<feature type="transmembrane region" description="Helical" evidence="4">
    <location>
        <begin position="176"/>
        <end position="197"/>
    </location>
</feature>
<dbReference type="GO" id="GO:0016020">
    <property type="term" value="C:membrane"/>
    <property type="evidence" value="ECO:0007669"/>
    <property type="project" value="InterPro"/>
</dbReference>
<evidence type="ECO:0000256" key="1">
    <source>
        <dbReference type="ARBA" id="ARBA00022692"/>
    </source>
</evidence>
<reference evidence="6" key="2">
    <citation type="journal article" date="2017" name="Nat. Plants">
        <title>The Aegilops tauschii genome reveals multiple impacts of transposons.</title>
        <authorList>
            <person name="Zhao G."/>
            <person name="Zou C."/>
            <person name="Li K."/>
            <person name="Wang K."/>
            <person name="Li T."/>
            <person name="Gao L."/>
            <person name="Zhang X."/>
            <person name="Wang H."/>
            <person name="Yang Z."/>
            <person name="Liu X."/>
            <person name="Jiang W."/>
            <person name="Mao L."/>
            <person name="Kong X."/>
            <person name="Jiao Y."/>
            <person name="Jia J."/>
        </authorList>
    </citation>
    <scope>NUCLEOTIDE SEQUENCE [LARGE SCALE GENOMIC DNA]</scope>
    <source>
        <strain evidence="6">cv. AL8/78</strain>
    </source>
</reference>
<feature type="transmembrane region" description="Helical" evidence="4">
    <location>
        <begin position="145"/>
        <end position="164"/>
    </location>
</feature>
<dbReference type="Gramene" id="AET5Gv21088500.4">
    <property type="protein sequence ID" value="AET5Gv21088500.4"/>
    <property type="gene ID" value="AET5Gv21088500"/>
</dbReference>
<evidence type="ECO:0000256" key="2">
    <source>
        <dbReference type="ARBA" id="ARBA00022989"/>
    </source>
</evidence>
<feature type="transmembrane region" description="Helical" evidence="4">
    <location>
        <begin position="35"/>
        <end position="60"/>
    </location>
</feature>
<keyword evidence="2 4" id="KW-1133">Transmembrane helix</keyword>
<dbReference type="AlphaFoldDB" id="A0A453M870"/>
<accession>A0A453M870</accession>
<keyword evidence="3 4" id="KW-0472">Membrane</keyword>